<dbReference type="AlphaFoldDB" id="A0A4Q7YW79"/>
<protein>
    <recommendedName>
        <fullName evidence="3">Ribbon-helix-helix CopG family protein</fullName>
    </recommendedName>
</protein>
<gene>
    <name evidence="1" type="ORF">BDD14_2860</name>
</gene>
<proteinExistence type="predicted"/>
<organism evidence="1 2">
    <name type="scientific">Edaphobacter modestus</name>
    <dbReference type="NCBI Taxonomy" id="388466"/>
    <lineage>
        <taxon>Bacteria</taxon>
        <taxon>Pseudomonadati</taxon>
        <taxon>Acidobacteriota</taxon>
        <taxon>Terriglobia</taxon>
        <taxon>Terriglobales</taxon>
        <taxon>Acidobacteriaceae</taxon>
        <taxon>Edaphobacter</taxon>
    </lineage>
</organism>
<dbReference type="EMBL" id="SHKW01000001">
    <property type="protein sequence ID" value="RZU41343.1"/>
    <property type="molecule type" value="Genomic_DNA"/>
</dbReference>
<evidence type="ECO:0000313" key="1">
    <source>
        <dbReference type="EMBL" id="RZU41343.1"/>
    </source>
</evidence>
<dbReference type="Proteomes" id="UP000292958">
    <property type="component" value="Unassembled WGS sequence"/>
</dbReference>
<keyword evidence="2" id="KW-1185">Reference proteome</keyword>
<name>A0A4Q7YW79_9BACT</name>
<evidence type="ECO:0000313" key="2">
    <source>
        <dbReference type="Proteomes" id="UP000292958"/>
    </source>
</evidence>
<dbReference type="RefSeq" id="WP_130419278.1">
    <property type="nucleotide sequence ID" value="NZ_SHKW01000001.1"/>
</dbReference>
<comment type="caution">
    <text evidence="1">The sequence shown here is derived from an EMBL/GenBank/DDBJ whole genome shotgun (WGS) entry which is preliminary data.</text>
</comment>
<evidence type="ECO:0008006" key="3">
    <source>
        <dbReference type="Google" id="ProtNLM"/>
    </source>
</evidence>
<dbReference type="OrthoDB" id="9865245at2"/>
<accession>A0A4Q7YW79</accession>
<sequence length="146" mass="16335">MAKKQQVVTIRCEHAFIQAIQKAAKAEGYASPSSYIRQACVNSLNGVSRALSEAEERILATLERQSRDLHKLQTVALVQYAAFDTFVKLFMTYTPEMPLEVKEAAIALAKARYTKFRKDVAQEMTGRVSEALREIAETYDGLGSTR</sequence>
<reference evidence="1 2" key="1">
    <citation type="submission" date="2019-02" db="EMBL/GenBank/DDBJ databases">
        <title>Genomic Encyclopedia of Archaeal and Bacterial Type Strains, Phase II (KMG-II): from individual species to whole genera.</title>
        <authorList>
            <person name="Goeker M."/>
        </authorList>
    </citation>
    <scope>NUCLEOTIDE SEQUENCE [LARGE SCALE GENOMIC DNA]</scope>
    <source>
        <strain evidence="1 2">DSM 18101</strain>
    </source>
</reference>